<evidence type="ECO:0000313" key="6">
    <source>
        <dbReference type="EMBL" id="UQW80678.1"/>
    </source>
</evidence>
<dbReference type="PIRSF" id="PIRSF012535">
    <property type="entry name" value="UCP012535"/>
    <property type="match status" value="1"/>
</dbReference>
<reference evidence="5" key="3">
    <citation type="submission" date="2017-10" db="EMBL/GenBank/DDBJ databases">
        <authorList>
            <person name="Vrbovska V."/>
            <person name="Kovarovic V."/>
            <person name="Indrakova A."/>
        </authorList>
    </citation>
    <scope>NUCLEOTIDE SEQUENCE</scope>
    <source>
        <strain evidence="5">CCM 8730</strain>
    </source>
</reference>
<evidence type="ECO:0000313" key="5">
    <source>
        <dbReference type="EMBL" id="PHK50650.1"/>
    </source>
</evidence>
<dbReference type="GO" id="GO:0016874">
    <property type="term" value="F:ligase activity"/>
    <property type="evidence" value="ECO:0007669"/>
    <property type="project" value="UniProtKB-UniRule"/>
</dbReference>
<reference evidence="5" key="1">
    <citation type="journal article" date="2017" name="Appl. Environ. Microbiol.">
        <title>Staphylococcus edaphicus sp. nov., isolated in Antarctica, harbours mecC gene and genomic islands with suspected role in adaptation to extreme environment.</title>
        <authorList>
            <person name="Pantucek R."/>
            <person name="Sedlacek I."/>
            <person name="Indrakova A."/>
            <person name="Vrbovska V."/>
            <person name="Maslanova I."/>
            <person name="Kovarovic V."/>
            <person name="Svec P."/>
            <person name="Kralova S."/>
            <person name="Kristofova L."/>
            <person name="Keklakova J."/>
            <person name="Petras P."/>
            <person name="Doskar J."/>
        </authorList>
    </citation>
    <scope>NUCLEOTIDE SEQUENCE</scope>
    <source>
        <strain evidence="5">CCM 8730</strain>
    </source>
</reference>
<dbReference type="Pfam" id="PF10079">
    <property type="entry name" value="Rossmann-like_BshC"/>
    <property type="match status" value="1"/>
</dbReference>
<evidence type="ECO:0000256" key="2">
    <source>
        <dbReference type="HAMAP-Rule" id="MF_01867"/>
    </source>
</evidence>
<evidence type="ECO:0000313" key="7">
    <source>
        <dbReference type="Proteomes" id="UP000223828"/>
    </source>
</evidence>
<gene>
    <name evidence="2 5" type="primary">bshC</name>
    <name evidence="5" type="ORF">BTJ66_02090</name>
    <name evidence="6" type="ORF">MNY58_08740</name>
</gene>
<organism evidence="5 7">
    <name type="scientific">Staphylococcus edaphicus</name>
    <dbReference type="NCBI Taxonomy" id="1955013"/>
    <lineage>
        <taxon>Bacteria</taxon>
        <taxon>Bacillati</taxon>
        <taxon>Bacillota</taxon>
        <taxon>Bacilli</taxon>
        <taxon>Bacillales</taxon>
        <taxon>Staphylococcaceae</taxon>
        <taxon>Staphylococcus</taxon>
    </lineage>
</organism>
<reference evidence="6" key="4">
    <citation type="submission" date="2022-03" db="EMBL/GenBank/DDBJ databases">
        <title>Complete Genome Sequence of Staphylococcus edaphicus strain CCM 8731.</title>
        <authorList>
            <person name="Rimmer C.O."/>
            <person name="Thomas J.C."/>
        </authorList>
    </citation>
    <scope>NUCLEOTIDE SEQUENCE</scope>
    <source>
        <strain evidence="6">CCM 8731</strain>
    </source>
</reference>
<feature type="domain" description="Bacillithiol biosynthesis BshC N-terminal Rossmann-like" evidence="3">
    <location>
        <begin position="1"/>
        <end position="377"/>
    </location>
</feature>
<keyword evidence="8" id="KW-1185">Reference proteome</keyword>
<name>A0A2C6WNI6_9STAP</name>
<dbReference type="OrthoDB" id="9765151at2"/>
<dbReference type="Proteomes" id="UP000223828">
    <property type="component" value="Unassembled WGS sequence"/>
</dbReference>
<reference evidence="7" key="2">
    <citation type="submission" date="2017-10" db="EMBL/GenBank/DDBJ databases">
        <title>Staphylococcus edaphicus sp. nov., isolated in Antarctica, harbouring mecC gene and genomic islands essential in adaptation to extreme environment.</title>
        <authorList>
            <person name="Pantucek R."/>
            <person name="Sedlacek I."/>
            <person name="Indrakova A."/>
            <person name="Vrbovska V."/>
            <person name="Maslanova I."/>
            <person name="Kovarovic V."/>
            <person name="Svec P."/>
            <person name="Kralova S."/>
            <person name="Kristofova L."/>
            <person name="Keklakova J."/>
            <person name="Petras P."/>
            <person name="Doskar J."/>
        </authorList>
    </citation>
    <scope>NUCLEOTIDE SEQUENCE [LARGE SCALE GENOMIC DNA]</scope>
    <source>
        <strain evidence="7">CCM 5085</strain>
    </source>
</reference>
<dbReference type="Pfam" id="PF24850">
    <property type="entry name" value="CC_BshC"/>
    <property type="match status" value="1"/>
</dbReference>
<dbReference type="Proteomes" id="UP001056588">
    <property type="component" value="Chromosome"/>
</dbReference>
<evidence type="ECO:0000313" key="8">
    <source>
        <dbReference type="Proteomes" id="UP001056588"/>
    </source>
</evidence>
<proteinExistence type="inferred from homology"/>
<accession>A0A2C6WNI6</accession>
<protein>
    <recommendedName>
        <fullName evidence="2">Putative cysteine ligase BshC</fullName>
        <ecNumber evidence="2">6.-.-.-</ecNumber>
    </recommendedName>
</protein>
<evidence type="ECO:0000256" key="1">
    <source>
        <dbReference type="ARBA" id="ARBA00022598"/>
    </source>
</evidence>
<dbReference type="InterPro" id="IPR055398">
    <property type="entry name" value="Rossmann-like_BshC"/>
</dbReference>
<dbReference type="EC" id="6.-.-.-" evidence="2"/>
<feature type="domain" description="Bacillithiol biosynthesis BshC C-terminal coiled-coil" evidence="4">
    <location>
        <begin position="381"/>
        <end position="536"/>
    </location>
</feature>
<comment type="function">
    <text evidence="2">Involved in bacillithiol (BSH) biosynthesis. May catalyze the last step of the pathway, the addition of cysteine to glucosamine malate (GlcN-Mal) to generate BSH.</text>
</comment>
<dbReference type="InterPro" id="IPR055399">
    <property type="entry name" value="CC_BshC"/>
</dbReference>
<dbReference type="RefSeq" id="WP_099089336.1">
    <property type="nucleotide sequence ID" value="NZ_CP093217.1"/>
</dbReference>
<dbReference type="EMBL" id="CP093217">
    <property type="protein sequence ID" value="UQW80678.1"/>
    <property type="molecule type" value="Genomic_DNA"/>
</dbReference>
<dbReference type="HAMAP" id="MF_01867">
    <property type="entry name" value="BshC"/>
    <property type="match status" value="1"/>
</dbReference>
<dbReference type="InterPro" id="IPR011199">
    <property type="entry name" value="Bacillithiol_biosynth_BshC"/>
</dbReference>
<keyword evidence="1 2" id="KW-0436">Ligase</keyword>
<dbReference type="NCBIfam" id="TIGR03998">
    <property type="entry name" value="thiol_BshC"/>
    <property type="match status" value="1"/>
</dbReference>
<dbReference type="AlphaFoldDB" id="A0A2C6WNI6"/>
<sequence length="537" mass="62219">MDCMITKLNDKDQFISKIKASDSTLGQFYNFDAMSENSYSERLSAPNNGREAALAQVIKNYMSDLTLTEKQTENITRLSKGAKVVIGGQQAGLFGGPLYTFHKIFSIITLSEKLSNDYNTNVVPVFWIAGEDHDFDEVNHTYAYNAQIAKLQKVKYHTMTPPEASVSTYYPDKSQLKNALTQFFKEMNETQHSKPLIDMCTKIIDQYDCWTDMFKALLNEVFKAYGLLMIDANDAELRQLEQPFIKKIIKNHKDVDASFRNNQINTVASGLEKMIQTDTNVHLFLQEDNMRQLLLFKDNQFYLNKSDKYISEKALLNIVETEPERFSNNVVTRPIMEEWLFNTVAFVGGPSEIKYWTELSDVFNTLDVSMPIVLPRLRISYMYTRTEKLLAQYQLNESSIIENGIGEDKDRFIRANASQTFLDNVEEMKKQQEKLFTSLQSEVLGNNDNQLLLEKNNNIHQNQYDYLIKRYLLNIERENEISMKHFKELSETLHPMGGLQERIWNPLQIMNDFGIDVFSPSTYPPLSYTFDHIIIKP</sequence>
<evidence type="ECO:0000259" key="3">
    <source>
        <dbReference type="Pfam" id="PF10079"/>
    </source>
</evidence>
<dbReference type="EMBL" id="MRZN01000002">
    <property type="protein sequence ID" value="PHK50650.1"/>
    <property type="molecule type" value="Genomic_DNA"/>
</dbReference>
<evidence type="ECO:0000259" key="4">
    <source>
        <dbReference type="Pfam" id="PF24850"/>
    </source>
</evidence>
<comment type="similarity">
    <text evidence="2">Belongs to the BshC family.</text>
</comment>